<accession>K9ZAF6</accession>
<evidence type="ECO:0000256" key="1">
    <source>
        <dbReference type="SAM" id="Phobius"/>
    </source>
</evidence>
<evidence type="ECO:0000313" key="3">
    <source>
        <dbReference type="Proteomes" id="UP000010474"/>
    </source>
</evidence>
<dbReference type="AlphaFoldDB" id="K9ZAF6"/>
<dbReference type="HOGENOM" id="CLU_2875816_0_0_3"/>
<keyword evidence="1" id="KW-1133">Transmembrane helix</keyword>
<reference evidence="3" key="1">
    <citation type="journal article" date="2013" name="Proc. Natl. Acad. Sci. U.S.A.">
        <title>Improving the coverage of the cyanobacterial phylum using diversity-driven genome sequencing.</title>
        <authorList>
            <person name="Shih P.M."/>
            <person name="Wu D."/>
            <person name="Latifi A."/>
            <person name="Axen S.D."/>
            <person name="Fewer D.P."/>
            <person name="Talla E."/>
            <person name="Calteau A."/>
            <person name="Cai F."/>
            <person name="Tandeau de Marsac N."/>
            <person name="Rippka R."/>
            <person name="Herdman M."/>
            <person name="Sivonen K."/>
            <person name="Coursin T."/>
            <person name="Laurent T."/>
            <person name="Goodwin L."/>
            <person name="Nolan M."/>
            <person name="Davenport K.W."/>
            <person name="Han C.S."/>
            <person name="Rubin E.M."/>
            <person name="Eisen J.A."/>
            <person name="Woyke T."/>
            <person name="Gugger M."/>
            <person name="Kerfeld C.A."/>
        </authorList>
    </citation>
    <scope>NUCLEOTIDE SEQUENCE [LARGE SCALE GENOMIC DNA]</scope>
    <source>
        <strain evidence="3">ATCC 27899 / PCC 7122</strain>
    </source>
</reference>
<proteinExistence type="predicted"/>
<feature type="transmembrane region" description="Helical" evidence="1">
    <location>
        <begin position="12"/>
        <end position="38"/>
    </location>
</feature>
<organism evidence="2 3">
    <name type="scientific">Anabaena cylindrica (strain ATCC 27899 / PCC 7122)</name>
    <dbReference type="NCBI Taxonomy" id="272123"/>
    <lineage>
        <taxon>Bacteria</taxon>
        <taxon>Bacillati</taxon>
        <taxon>Cyanobacteriota</taxon>
        <taxon>Cyanophyceae</taxon>
        <taxon>Nostocales</taxon>
        <taxon>Nostocaceae</taxon>
        <taxon>Anabaena</taxon>
    </lineage>
</organism>
<protein>
    <submittedName>
        <fullName evidence="2">Uncharacterized protein</fullName>
    </submittedName>
</protein>
<evidence type="ECO:0000313" key="2">
    <source>
        <dbReference type="EMBL" id="AFZ55689.1"/>
    </source>
</evidence>
<dbReference type="STRING" id="272123.Anacy_0076"/>
<dbReference type="EMBL" id="CP003659">
    <property type="protein sequence ID" value="AFZ55689.1"/>
    <property type="molecule type" value="Genomic_DNA"/>
</dbReference>
<sequence length="63" mass="7383">MSMPTPQDEIILSFLVPILYMGINSIRLCLELLGTFLLRFRGRASVMAFPVRDWERDITNYFN</sequence>
<keyword evidence="1" id="KW-0472">Membrane</keyword>
<dbReference type="Proteomes" id="UP000010474">
    <property type="component" value="Chromosome"/>
</dbReference>
<gene>
    <name evidence="2" type="ordered locus">Anacy_0076</name>
</gene>
<keyword evidence="1" id="KW-0812">Transmembrane</keyword>
<name>K9ZAF6_ANACC</name>
<dbReference type="KEGG" id="acy:Anacy_0076"/>
<keyword evidence="3" id="KW-1185">Reference proteome</keyword>